<sequence>MSQQPNPIQGEPGEPVPGQPVRSQQGNGQVPVGTPVSGVDDGAGRRLQPRPLARPAVDPTLAAAFARPPGVPDAFVPRQPPQSGPNGLNGSNGSVRLAPPPPEALATAFGRPYGGDDLRLQRPPGEQDPTIEPDIEPVFWSSEAAGDPWRNPGAGTVIGPPAVGEHAGDTEQGEDAAARPSGKLLSVPELLFGRRVRPRALVTLFVAALVIGAAGGLVGWGIARGGNPLTDSGVTLAQVNPGKERPAGSVAEIAKKVTPSVVSIELKGSQLSGVGSGIVIDGKGYILTNDHVVDVAAKDTSVKMTVQFTDGTRAEAKTVGRDPKTDLAVVKVEANNLTVIQFGNSDNLQAGDTVIAIGSPLGYENSVTSGIVSALHRPVTAGGDGGSPAVTYDAIQTDAAINHGNSGGALVDSTGALVGINSSIMSSSADGGSIGLGFAIPVNDAKRIAEVLIHSGQVKHPDMGVNAKSASANTAEGAQVVNVTEGGAAALAGIKEGDIITKVGDRQIRKAPELTVAQRQHNIGDTVPVQLARDGRQLTLQVTLKSD</sequence>
<dbReference type="InterPro" id="IPR009003">
    <property type="entry name" value="Peptidase_S1_PA"/>
</dbReference>
<feature type="compositionally biased region" description="Low complexity" evidence="3">
    <location>
        <begin position="84"/>
        <end position="94"/>
    </location>
</feature>
<dbReference type="Gene3D" id="2.40.10.120">
    <property type="match status" value="1"/>
</dbReference>
<evidence type="ECO:0000259" key="5">
    <source>
        <dbReference type="PROSITE" id="PS50106"/>
    </source>
</evidence>
<feature type="transmembrane region" description="Helical" evidence="4">
    <location>
        <begin position="200"/>
        <end position="222"/>
    </location>
</feature>
<accession>A0A5B2XL20</accession>
<keyword evidence="1 6" id="KW-0645">Protease</keyword>
<evidence type="ECO:0000256" key="4">
    <source>
        <dbReference type="SAM" id="Phobius"/>
    </source>
</evidence>
<organism evidence="6 7">
    <name type="scientific">Solihabitans fulvus</name>
    <dbReference type="NCBI Taxonomy" id="1892852"/>
    <lineage>
        <taxon>Bacteria</taxon>
        <taxon>Bacillati</taxon>
        <taxon>Actinomycetota</taxon>
        <taxon>Actinomycetes</taxon>
        <taxon>Pseudonocardiales</taxon>
        <taxon>Pseudonocardiaceae</taxon>
        <taxon>Solihabitans</taxon>
    </lineage>
</organism>
<dbReference type="InterPro" id="IPR001478">
    <property type="entry name" value="PDZ"/>
</dbReference>
<name>A0A5B2XL20_9PSEU</name>
<dbReference type="PRINTS" id="PR00834">
    <property type="entry name" value="PROTEASES2C"/>
</dbReference>
<dbReference type="GO" id="GO:0004252">
    <property type="term" value="F:serine-type endopeptidase activity"/>
    <property type="evidence" value="ECO:0007669"/>
    <property type="project" value="InterPro"/>
</dbReference>
<dbReference type="InterPro" id="IPR051201">
    <property type="entry name" value="Chloro_Bact_Ser_Proteases"/>
</dbReference>
<protein>
    <submittedName>
        <fullName evidence="6">Trypsin-like serine protease</fullName>
    </submittedName>
</protein>
<dbReference type="SMART" id="SM00228">
    <property type="entry name" value="PDZ"/>
    <property type="match status" value="1"/>
</dbReference>
<keyword evidence="4" id="KW-1133">Transmembrane helix</keyword>
<feature type="domain" description="PDZ" evidence="5">
    <location>
        <begin position="450"/>
        <end position="535"/>
    </location>
</feature>
<dbReference type="PROSITE" id="PS50106">
    <property type="entry name" value="PDZ"/>
    <property type="match status" value="1"/>
</dbReference>
<dbReference type="InterPro" id="IPR036034">
    <property type="entry name" value="PDZ_sf"/>
</dbReference>
<keyword evidence="4" id="KW-0472">Membrane</keyword>
<keyword evidence="2" id="KW-0378">Hydrolase</keyword>
<feature type="region of interest" description="Disordered" evidence="3">
    <location>
        <begin position="1"/>
        <end position="126"/>
    </location>
</feature>
<dbReference type="Gene3D" id="2.30.42.10">
    <property type="match status" value="1"/>
</dbReference>
<keyword evidence="4" id="KW-0812">Transmembrane</keyword>
<dbReference type="EMBL" id="VUOB01000013">
    <property type="protein sequence ID" value="KAA2264053.1"/>
    <property type="molecule type" value="Genomic_DNA"/>
</dbReference>
<dbReference type="RefSeq" id="WP_149848960.1">
    <property type="nucleotide sequence ID" value="NZ_VUOB01000013.1"/>
</dbReference>
<dbReference type="GO" id="GO:0006508">
    <property type="term" value="P:proteolysis"/>
    <property type="evidence" value="ECO:0007669"/>
    <property type="project" value="UniProtKB-KW"/>
</dbReference>
<dbReference type="PANTHER" id="PTHR43343:SF3">
    <property type="entry name" value="PROTEASE DO-LIKE 8, CHLOROPLASTIC"/>
    <property type="match status" value="1"/>
</dbReference>
<dbReference type="OrthoDB" id="9758917at2"/>
<evidence type="ECO:0000313" key="6">
    <source>
        <dbReference type="EMBL" id="KAA2264053.1"/>
    </source>
</evidence>
<dbReference type="Pfam" id="PF13365">
    <property type="entry name" value="Trypsin_2"/>
    <property type="match status" value="1"/>
</dbReference>
<evidence type="ECO:0000256" key="3">
    <source>
        <dbReference type="SAM" id="MobiDB-lite"/>
    </source>
</evidence>
<evidence type="ECO:0000313" key="7">
    <source>
        <dbReference type="Proteomes" id="UP000323454"/>
    </source>
</evidence>
<feature type="compositionally biased region" description="Low complexity" evidence="3">
    <location>
        <begin position="45"/>
        <end position="56"/>
    </location>
</feature>
<dbReference type="AlphaFoldDB" id="A0A5B2XL20"/>
<dbReference type="PANTHER" id="PTHR43343">
    <property type="entry name" value="PEPTIDASE S12"/>
    <property type="match status" value="1"/>
</dbReference>
<evidence type="ECO:0000256" key="1">
    <source>
        <dbReference type="ARBA" id="ARBA00022670"/>
    </source>
</evidence>
<reference evidence="6 7" key="2">
    <citation type="submission" date="2019-09" db="EMBL/GenBank/DDBJ databases">
        <authorList>
            <person name="Jin C."/>
        </authorList>
    </citation>
    <scope>NUCLEOTIDE SEQUENCE [LARGE SCALE GENOMIC DNA]</scope>
    <source>
        <strain evidence="6 7">AN110305</strain>
    </source>
</reference>
<proteinExistence type="predicted"/>
<dbReference type="Proteomes" id="UP000323454">
    <property type="component" value="Unassembled WGS sequence"/>
</dbReference>
<dbReference type="SUPFAM" id="SSF50494">
    <property type="entry name" value="Trypsin-like serine proteases"/>
    <property type="match status" value="1"/>
</dbReference>
<comment type="caution">
    <text evidence="6">The sequence shown here is derived from an EMBL/GenBank/DDBJ whole genome shotgun (WGS) entry which is preliminary data.</text>
</comment>
<dbReference type="InterPro" id="IPR001940">
    <property type="entry name" value="Peptidase_S1C"/>
</dbReference>
<keyword evidence="7" id="KW-1185">Reference proteome</keyword>
<dbReference type="SUPFAM" id="SSF50156">
    <property type="entry name" value="PDZ domain-like"/>
    <property type="match status" value="1"/>
</dbReference>
<gene>
    <name evidence="6" type="ORF">F0L68_08680</name>
</gene>
<evidence type="ECO:0000256" key="2">
    <source>
        <dbReference type="ARBA" id="ARBA00022801"/>
    </source>
</evidence>
<dbReference type="Pfam" id="PF13180">
    <property type="entry name" value="PDZ_2"/>
    <property type="match status" value="1"/>
</dbReference>
<reference evidence="6 7" key="1">
    <citation type="submission" date="2019-09" db="EMBL/GenBank/DDBJ databases">
        <title>Goodfellowia gen. nov., a new genus of the Pseudonocardineae related to Actinoalloteichus, containing Goodfellowia coeruleoviolacea gen. nov., comb. nov. gen. nov., comb. nov.</title>
        <authorList>
            <person name="Labeda D."/>
        </authorList>
    </citation>
    <scope>NUCLEOTIDE SEQUENCE [LARGE SCALE GENOMIC DNA]</scope>
    <source>
        <strain evidence="6 7">AN110305</strain>
    </source>
</reference>